<name>A0A8H6AY59_9HELO</name>
<evidence type="ECO:0000256" key="1">
    <source>
        <dbReference type="SAM" id="MobiDB-lite"/>
    </source>
</evidence>
<feature type="compositionally biased region" description="Basic and acidic residues" evidence="1">
    <location>
        <begin position="103"/>
        <end position="114"/>
    </location>
</feature>
<dbReference type="GeneID" id="59265517"/>
<evidence type="ECO:0000313" key="3">
    <source>
        <dbReference type="Proteomes" id="UP000531561"/>
    </source>
</evidence>
<dbReference type="Proteomes" id="UP000531561">
    <property type="component" value="Unassembled WGS sequence"/>
</dbReference>
<organism evidence="2 3">
    <name type="scientific">Botrytis fragariae</name>
    <dbReference type="NCBI Taxonomy" id="1964551"/>
    <lineage>
        <taxon>Eukaryota</taxon>
        <taxon>Fungi</taxon>
        <taxon>Dikarya</taxon>
        <taxon>Ascomycota</taxon>
        <taxon>Pezizomycotina</taxon>
        <taxon>Leotiomycetes</taxon>
        <taxon>Helotiales</taxon>
        <taxon>Sclerotiniaceae</taxon>
        <taxon>Botrytis</taxon>
    </lineage>
</organism>
<dbReference type="OrthoDB" id="3563365at2759"/>
<feature type="compositionally biased region" description="Basic and acidic residues" evidence="1">
    <location>
        <begin position="65"/>
        <end position="83"/>
    </location>
</feature>
<protein>
    <submittedName>
        <fullName evidence="2">Uncharacterized protein</fullName>
    </submittedName>
</protein>
<dbReference type="AlphaFoldDB" id="A0A8H6AY59"/>
<sequence>MNGNDPIKKMEVEQARLIRNRKQRERGQRDKLGNAKSKPGKKQQEAEIMEEDDLLLRTTVRSKMFRKEKTNNRFQQKPKEWRKAQTQVEEDEDNDEDESEEEREGHWQEEEGDE</sequence>
<feature type="compositionally biased region" description="Acidic residues" evidence="1">
    <location>
        <begin position="88"/>
        <end position="102"/>
    </location>
</feature>
<comment type="caution">
    <text evidence="2">The sequence shown here is derived from an EMBL/GenBank/DDBJ whole genome shotgun (WGS) entry which is preliminary data.</text>
</comment>
<feature type="region of interest" description="Disordered" evidence="1">
    <location>
        <begin position="18"/>
        <end position="114"/>
    </location>
</feature>
<gene>
    <name evidence="2" type="ORF">Bfra_011499</name>
</gene>
<evidence type="ECO:0000313" key="2">
    <source>
        <dbReference type="EMBL" id="KAF5875736.1"/>
    </source>
</evidence>
<dbReference type="EMBL" id="JABFCT010000005">
    <property type="protein sequence ID" value="KAF5875736.1"/>
    <property type="molecule type" value="Genomic_DNA"/>
</dbReference>
<keyword evidence="3" id="KW-1185">Reference proteome</keyword>
<reference evidence="2 3" key="1">
    <citation type="journal article" date="2020" name="Phytopathology">
        <title>A high-quality genome resource of Botrytis fragariae, a new and rapidly spreading fungal pathogen causing strawberry gray mold in the U.S.A.</title>
        <authorList>
            <person name="Wu Y."/>
            <person name="Saski C.A."/>
            <person name="Schnabel G."/>
            <person name="Xiao S."/>
            <person name="Hu M."/>
        </authorList>
    </citation>
    <scope>NUCLEOTIDE SEQUENCE [LARGE SCALE GENOMIC DNA]</scope>
    <source>
        <strain evidence="2 3">BVB16</strain>
    </source>
</reference>
<dbReference type="RefSeq" id="XP_037194682.1">
    <property type="nucleotide sequence ID" value="XM_037341825.1"/>
</dbReference>
<accession>A0A8H6AY59</accession>
<proteinExistence type="predicted"/>